<accession>A0A9Q0WSF2</accession>
<proteinExistence type="predicted"/>
<organism evidence="1 2">
    <name type="scientific">Salix koriyanagi</name>
    <dbReference type="NCBI Taxonomy" id="2511006"/>
    <lineage>
        <taxon>Eukaryota</taxon>
        <taxon>Viridiplantae</taxon>
        <taxon>Streptophyta</taxon>
        <taxon>Embryophyta</taxon>
        <taxon>Tracheophyta</taxon>
        <taxon>Spermatophyta</taxon>
        <taxon>Magnoliopsida</taxon>
        <taxon>eudicotyledons</taxon>
        <taxon>Gunneridae</taxon>
        <taxon>Pentapetalae</taxon>
        <taxon>rosids</taxon>
        <taxon>fabids</taxon>
        <taxon>Malpighiales</taxon>
        <taxon>Salicaceae</taxon>
        <taxon>Saliceae</taxon>
        <taxon>Salix</taxon>
    </lineage>
</organism>
<dbReference type="AlphaFoldDB" id="A0A9Q0WSF2"/>
<reference evidence="1" key="1">
    <citation type="submission" date="2022-11" db="EMBL/GenBank/DDBJ databases">
        <authorList>
            <person name="Hyden B.L."/>
            <person name="Feng K."/>
            <person name="Yates T."/>
            <person name="Jawdy S."/>
            <person name="Smart L.B."/>
            <person name="Muchero W."/>
        </authorList>
    </citation>
    <scope>NUCLEOTIDE SEQUENCE</scope>
    <source>
        <tissue evidence="1">Shoot tip</tissue>
    </source>
</reference>
<comment type="caution">
    <text evidence="1">The sequence shown here is derived from an EMBL/GenBank/DDBJ whole genome shotgun (WGS) entry which is preliminary data.</text>
</comment>
<protein>
    <submittedName>
        <fullName evidence="1">Uncharacterized protein</fullName>
    </submittedName>
</protein>
<gene>
    <name evidence="1" type="ORF">OIU74_018822</name>
</gene>
<name>A0A9Q0WSF2_9ROSI</name>
<evidence type="ECO:0000313" key="1">
    <source>
        <dbReference type="EMBL" id="KAJ6772685.1"/>
    </source>
</evidence>
<dbReference type="EMBL" id="JAPFFM010000002">
    <property type="protein sequence ID" value="KAJ6772685.1"/>
    <property type="molecule type" value="Genomic_DNA"/>
</dbReference>
<evidence type="ECO:0000313" key="2">
    <source>
        <dbReference type="Proteomes" id="UP001151752"/>
    </source>
</evidence>
<dbReference type="Proteomes" id="UP001151752">
    <property type="component" value="Chromosome 10"/>
</dbReference>
<sequence length="123" mass="13783">MMHERTRPSSSSEFQVPKALGLMSYVRFSLACGPRELSIQTWHMRPGPKAGLSGDIRIMTKDFSLLIRRRIECKLGKSWASALNAEFQIIAPIIDAITSDFLTPLSDDYSQNDPPINLQVSTD</sequence>
<keyword evidence="2" id="KW-1185">Reference proteome</keyword>
<reference evidence="1" key="2">
    <citation type="journal article" date="2023" name="Int. J. Mol. Sci.">
        <title>De Novo Assembly and Annotation of 11 Diverse Shrub Willow (Salix) Genomes Reveals Novel Gene Organization in Sex-Linked Regions.</title>
        <authorList>
            <person name="Hyden B."/>
            <person name="Feng K."/>
            <person name="Yates T.B."/>
            <person name="Jawdy S."/>
            <person name="Cereghino C."/>
            <person name="Smart L.B."/>
            <person name="Muchero W."/>
        </authorList>
    </citation>
    <scope>NUCLEOTIDE SEQUENCE</scope>
    <source>
        <tissue evidence="1">Shoot tip</tissue>
    </source>
</reference>